<keyword evidence="1" id="KW-0472">Membrane</keyword>
<dbReference type="Pfam" id="PF06805">
    <property type="entry name" value="Lambda_tail_I"/>
    <property type="match status" value="1"/>
</dbReference>
<dbReference type="Proteomes" id="UP000693952">
    <property type="component" value="Chromosome"/>
</dbReference>
<dbReference type="RefSeq" id="WP_022639480.1">
    <property type="nucleotide sequence ID" value="NZ_CP027706.1"/>
</dbReference>
<gene>
    <name evidence="2" type="ORF">KSS89_07025</name>
</gene>
<sequence length="211" mass="21826">MNQQKVRVVRLYGSLGARFGRVHRLAVGSAAEAIRALCVLVPGFEAFLMESKDRGVTYSLFLGRDNLGQDRLHAPCGNSDIRIAPLLIGSKRSGGLQTIIGVALVVAASYFTGGIAATGSTASGLIGTGASSGWTFAASMGISLAMGGVMQMMSPQLKGLGAMDRPDNRANYSFNGPVNTTAQGNPVGLLYGQLIVGSSVISAGIYAQDQL</sequence>
<reference evidence="2" key="1">
    <citation type="submission" date="2021-06" db="EMBL/GenBank/DDBJ databases">
        <title>Updating the genus Pseudomonas: Description of 43 new species and partition of the Pseudomonas putida group.</title>
        <authorList>
            <person name="Girard L."/>
            <person name="Lood C."/>
            <person name="Vandamme P."/>
            <person name="Rokni-Zadeh H."/>
            <person name="van Noort V."/>
            <person name="Hofte M."/>
            <person name="Lavigne R."/>
            <person name="De Mot R."/>
        </authorList>
    </citation>
    <scope>NUCLEOTIDE SEQUENCE</scope>
    <source>
        <strain evidence="2">CMR12a</strain>
    </source>
</reference>
<accession>A0ABX8MU93</accession>
<keyword evidence="1" id="KW-0812">Transmembrane</keyword>
<keyword evidence="3" id="KW-1185">Reference proteome</keyword>
<dbReference type="InterPro" id="IPR010654">
    <property type="entry name" value="Phage_lambda_tail_I"/>
</dbReference>
<evidence type="ECO:0000313" key="2">
    <source>
        <dbReference type="EMBL" id="QXH41968.1"/>
    </source>
</evidence>
<feature type="transmembrane region" description="Helical" evidence="1">
    <location>
        <begin position="134"/>
        <end position="153"/>
    </location>
</feature>
<proteinExistence type="predicted"/>
<evidence type="ECO:0000256" key="1">
    <source>
        <dbReference type="SAM" id="Phobius"/>
    </source>
</evidence>
<evidence type="ECO:0000313" key="3">
    <source>
        <dbReference type="Proteomes" id="UP000693952"/>
    </source>
</evidence>
<dbReference type="EMBL" id="CP077074">
    <property type="protein sequence ID" value="QXH41968.1"/>
    <property type="molecule type" value="Genomic_DNA"/>
</dbReference>
<keyword evidence="1" id="KW-1133">Transmembrane helix</keyword>
<protein>
    <submittedName>
        <fullName evidence="2">Tail assembly protein</fullName>
    </submittedName>
</protein>
<feature type="transmembrane region" description="Helical" evidence="1">
    <location>
        <begin position="99"/>
        <end position="122"/>
    </location>
</feature>
<name>A0ABX8MU93_9PSED</name>
<organism evidence="2 3">
    <name type="scientific">Pseudomonas sessilinigenes</name>
    <dbReference type="NCBI Taxonomy" id="658629"/>
    <lineage>
        <taxon>Bacteria</taxon>
        <taxon>Pseudomonadati</taxon>
        <taxon>Pseudomonadota</taxon>
        <taxon>Gammaproteobacteria</taxon>
        <taxon>Pseudomonadales</taxon>
        <taxon>Pseudomonadaceae</taxon>
        <taxon>Pseudomonas</taxon>
    </lineage>
</organism>